<protein>
    <submittedName>
        <fullName evidence="1">Uncharacterized protein</fullName>
    </submittedName>
</protein>
<dbReference type="Proteomes" id="UP000735302">
    <property type="component" value="Unassembled WGS sequence"/>
</dbReference>
<name>A0AAV4CJP3_9GAST</name>
<dbReference type="EMBL" id="BLXT01006411">
    <property type="protein sequence ID" value="GFO31622.1"/>
    <property type="molecule type" value="Genomic_DNA"/>
</dbReference>
<reference evidence="1 2" key="1">
    <citation type="journal article" date="2021" name="Elife">
        <title>Chloroplast acquisition without the gene transfer in kleptoplastic sea slugs, Plakobranchus ocellatus.</title>
        <authorList>
            <person name="Maeda T."/>
            <person name="Takahashi S."/>
            <person name="Yoshida T."/>
            <person name="Shimamura S."/>
            <person name="Takaki Y."/>
            <person name="Nagai Y."/>
            <person name="Toyoda A."/>
            <person name="Suzuki Y."/>
            <person name="Arimoto A."/>
            <person name="Ishii H."/>
            <person name="Satoh N."/>
            <person name="Nishiyama T."/>
            <person name="Hasebe M."/>
            <person name="Maruyama T."/>
            <person name="Minagawa J."/>
            <person name="Obokata J."/>
            <person name="Shigenobu S."/>
        </authorList>
    </citation>
    <scope>NUCLEOTIDE SEQUENCE [LARGE SCALE GENOMIC DNA]</scope>
</reference>
<comment type="caution">
    <text evidence="1">The sequence shown here is derived from an EMBL/GenBank/DDBJ whole genome shotgun (WGS) entry which is preliminary data.</text>
</comment>
<evidence type="ECO:0000313" key="1">
    <source>
        <dbReference type="EMBL" id="GFO31622.1"/>
    </source>
</evidence>
<evidence type="ECO:0000313" key="2">
    <source>
        <dbReference type="Proteomes" id="UP000735302"/>
    </source>
</evidence>
<gene>
    <name evidence="1" type="ORF">PoB_005812700</name>
</gene>
<accession>A0AAV4CJP3</accession>
<keyword evidence="2" id="KW-1185">Reference proteome</keyword>
<organism evidence="1 2">
    <name type="scientific">Plakobranchus ocellatus</name>
    <dbReference type="NCBI Taxonomy" id="259542"/>
    <lineage>
        <taxon>Eukaryota</taxon>
        <taxon>Metazoa</taxon>
        <taxon>Spiralia</taxon>
        <taxon>Lophotrochozoa</taxon>
        <taxon>Mollusca</taxon>
        <taxon>Gastropoda</taxon>
        <taxon>Heterobranchia</taxon>
        <taxon>Euthyneura</taxon>
        <taxon>Panpulmonata</taxon>
        <taxon>Sacoglossa</taxon>
        <taxon>Placobranchoidea</taxon>
        <taxon>Plakobranchidae</taxon>
        <taxon>Plakobranchus</taxon>
    </lineage>
</organism>
<dbReference type="AlphaFoldDB" id="A0AAV4CJP3"/>
<proteinExistence type="predicted"/>
<sequence>MPFLKLQWIFPQGEIQTSQLRQLKTQQNRGKIRLLTLQWVFPLEKRNKPARAGEDLAIPRQNLMRFLKLQWIFPLGEHKTGEDTAIPRQNSVANRAMGFPAAYINALGKTSDTSRV</sequence>